<evidence type="ECO:0000256" key="8">
    <source>
        <dbReference type="PROSITE-ProRule" id="PRU10010"/>
    </source>
</evidence>
<organism evidence="10 11">
    <name type="scientific">Seleniivibrio woodruffii</name>
    <dbReference type="NCBI Taxonomy" id="1078050"/>
    <lineage>
        <taxon>Bacteria</taxon>
        <taxon>Pseudomonadati</taxon>
        <taxon>Deferribacterota</taxon>
        <taxon>Deferribacteres</taxon>
        <taxon>Deferribacterales</taxon>
        <taxon>Geovibrionaceae</taxon>
        <taxon>Seleniivibrio</taxon>
    </lineage>
</organism>
<dbReference type="GO" id="GO:0005737">
    <property type="term" value="C:cytoplasm"/>
    <property type="evidence" value="ECO:0007669"/>
    <property type="project" value="UniProtKB-SubCell"/>
</dbReference>
<keyword evidence="7" id="KW-0963">Cytoplasm</keyword>
<dbReference type="HAMAP" id="MF_00150">
    <property type="entry name" value="ArgC_type1"/>
    <property type="match status" value="1"/>
</dbReference>
<dbReference type="NCBIfam" id="TIGR01850">
    <property type="entry name" value="argC"/>
    <property type="match status" value="1"/>
</dbReference>
<comment type="similarity">
    <text evidence="7">Belongs to the NAGSA dehydrogenase family. Type 1 subfamily.</text>
</comment>
<evidence type="ECO:0000256" key="2">
    <source>
        <dbReference type="ARBA" id="ARBA00022571"/>
    </source>
</evidence>
<dbReference type="Pfam" id="PF22698">
    <property type="entry name" value="Semialdhyde_dhC_1"/>
    <property type="match status" value="1"/>
</dbReference>
<evidence type="ECO:0000259" key="9">
    <source>
        <dbReference type="SMART" id="SM00859"/>
    </source>
</evidence>
<dbReference type="EMBL" id="SMGG01000005">
    <property type="protein sequence ID" value="TCK59975.1"/>
    <property type="molecule type" value="Genomic_DNA"/>
</dbReference>
<dbReference type="PANTHER" id="PTHR32338:SF10">
    <property type="entry name" value="N-ACETYL-GAMMA-GLUTAMYL-PHOSPHATE REDUCTASE, CHLOROPLASTIC-RELATED"/>
    <property type="match status" value="1"/>
</dbReference>
<reference evidence="10 11" key="1">
    <citation type="submission" date="2019-03" db="EMBL/GenBank/DDBJ databases">
        <title>Genomic Encyclopedia of Type Strains, Phase IV (KMG-IV): sequencing the most valuable type-strain genomes for metagenomic binning, comparative biology and taxonomic classification.</title>
        <authorList>
            <person name="Goeker M."/>
        </authorList>
    </citation>
    <scope>NUCLEOTIDE SEQUENCE [LARGE SCALE GENOMIC DNA]</scope>
    <source>
        <strain evidence="10 11">DSM 24984</strain>
    </source>
</reference>
<dbReference type="SUPFAM" id="SSF55347">
    <property type="entry name" value="Glyceraldehyde-3-phosphate dehydrogenase-like, C-terminal domain"/>
    <property type="match status" value="1"/>
</dbReference>
<comment type="catalytic activity">
    <reaction evidence="6 7">
        <text>N-acetyl-L-glutamate 5-semialdehyde + phosphate + NADP(+) = N-acetyl-L-glutamyl 5-phosphate + NADPH + H(+)</text>
        <dbReference type="Rhea" id="RHEA:21588"/>
        <dbReference type="ChEBI" id="CHEBI:15378"/>
        <dbReference type="ChEBI" id="CHEBI:29123"/>
        <dbReference type="ChEBI" id="CHEBI:43474"/>
        <dbReference type="ChEBI" id="CHEBI:57783"/>
        <dbReference type="ChEBI" id="CHEBI:57936"/>
        <dbReference type="ChEBI" id="CHEBI:58349"/>
        <dbReference type="EC" id="1.2.1.38"/>
    </reaction>
</comment>
<dbReference type="InterPro" id="IPR058924">
    <property type="entry name" value="AGPR_dimerisation_dom"/>
</dbReference>
<feature type="active site" evidence="7 8">
    <location>
        <position position="149"/>
    </location>
</feature>
<evidence type="ECO:0000313" key="10">
    <source>
        <dbReference type="EMBL" id="TCK59975.1"/>
    </source>
</evidence>
<dbReference type="PANTHER" id="PTHR32338">
    <property type="entry name" value="N-ACETYL-GAMMA-GLUTAMYL-PHOSPHATE REDUCTASE, CHLOROPLASTIC-RELATED-RELATED"/>
    <property type="match status" value="1"/>
</dbReference>
<evidence type="ECO:0000256" key="7">
    <source>
        <dbReference type="HAMAP-Rule" id="MF_00150"/>
    </source>
</evidence>
<sequence>MIVSVIGATGYTGYELIKILARHPLFRIGHLVSETYEGKAFSEVYPYFRNICDTVIIGRDYEKVAAESEAVFLCLPHAAAQQAAEFFHSKGLKVVDLSADFRIKDAVLYESTYKTKHLFPELLASSAYGIPEIFGEEIAKASLVANPGCYPTTVIMPLYPLIKEGMIDTSFVIADAKSGVTGAGRKADLSLSFSEVNEDFRAYNIFGHRHNPEMIHILERAGKRADITFTAHLLPVNKGIETTIYAKTDKSLAELASCMKAFYKDRRFVRIYDNGHIPSIKDVVDTNFIDISLFVKDGKLIVVSCIDNLIKGSSGAAVQNLNVMCQLDETAGII</sequence>
<evidence type="ECO:0000256" key="3">
    <source>
        <dbReference type="ARBA" id="ARBA00022605"/>
    </source>
</evidence>
<dbReference type="RefSeq" id="WP_132874123.1">
    <property type="nucleotide sequence ID" value="NZ_SMGG01000005.1"/>
</dbReference>
<dbReference type="InterPro" id="IPR000534">
    <property type="entry name" value="Semialdehyde_DH_NAD-bd"/>
</dbReference>
<dbReference type="Gene3D" id="3.40.50.720">
    <property type="entry name" value="NAD(P)-binding Rossmann-like Domain"/>
    <property type="match status" value="1"/>
</dbReference>
<gene>
    <name evidence="7" type="primary">argC</name>
    <name evidence="10" type="ORF">C8D98_2147</name>
</gene>
<evidence type="ECO:0000256" key="6">
    <source>
        <dbReference type="ARBA" id="ARBA00050557"/>
    </source>
</evidence>
<dbReference type="UniPathway" id="UPA00068">
    <property type="reaction ID" value="UER00108"/>
</dbReference>
<evidence type="ECO:0000256" key="1">
    <source>
        <dbReference type="ARBA" id="ARBA00004862"/>
    </source>
</evidence>
<dbReference type="SMART" id="SM00859">
    <property type="entry name" value="Semialdhyde_dh"/>
    <property type="match status" value="1"/>
</dbReference>
<dbReference type="InterPro" id="IPR050085">
    <property type="entry name" value="AGPR"/>
</dbReference>
<dbReference type="GO" id="GO:0003942">
    <property type="term" value="F:N-acetyl-gamma-glutamyl-phosphate reductase activity"/>
    <property type="evidence" value="ECO:0007669"/>
    <property type="project" value="UniProtKB-UniRule"/>
</dbReference>
<dbReference type="OrthoDB" id="9801289at2"/>
<dbReference type="PROSITE" id="PS01224">
    <property type="entry name" value="ARGC"/>
    <property type="match status" value="1"/>
</dbReference>
<comment type="function">
    <text evidence="7">Catalyzes the NADPH-dependent reduction of N-acetyl-5-glutamyl phosphate to yield N-acetyl-L-glutamate 5-semialdehyde.</text>
</comment>
<dbReference type="CDD" id="cd23934">
    <property type="entry name" value="AGPR_1_C"/>
    <property type="match status" value="1"/>
</dbReference>
<dbReference type="Gene3D" id="3.30.360.10">
    <property type="entry name" value="Dihydrodipicolinate Reductase, domain 2"/>
    <property type="match status" value="1"/>
</dbReference>
<dbReference type="InterPro" id="IPR023013">
    <property type="entry name" value="AGPR_AS"/>
</dbReference>
<dbReference type="AlphaFoldDB" id="A0A4R1K6U7"/>
<dbReference type="CDD" id="cd17895">
    <property type="entry name" value="AGPR_1_N"/>
    <property type="match status" value="1"/>
</dbReference>
<keyword evidence="2 7" id="KW-0055">Arginine biosynthesis</keyword>
<comment type="subcellular location">
    <subcellularLocation>
        <location evidence="7">Cytoplasm</location>
    </subcellularLocation>
</comment>
<protein>
    <recommendedName>
        <fullName evidence="7">N-acetyl-gamma-glutamyl-phosphate reductase</fullName>
        <shortName evidence="7">AGPR</shortName>
        <ecNumber evidence="7">1.2.1.38</ecNumber>
    </recommendedName>
    <alternativeName>
        <fullName evidence="7">N-acetyl-glutamate semialdehyde dehydrogenase</fullName>
        <shortName evidence="7">NAGSA dehydrogenase</shortName>
    </alternativeName>
</protein>
<comment type="caution">
    <text evidence="10">The sequence shown here is derived from an EMBL/GenBank/DDBJ whole genome shotgun (WGS) entry which is preliminary data.</text>
</comment>
<comment type="pathway">
    <text evidence="1 7">Amino-acid biosynthesis; L-arginine biosynthesis; N(2)-acetyl-L-ornithine from L-glutamate: step 3/4.</text>
</comment>
<dbReference type="EC" id="1.2.1.38" evidence="7"/>
<dbReference type="InterPro" id="IPR036291">
    <property type="entry name" value="NAD(P)-bd_dom_sf"/>
</dbReference>
<accession>A0A4R1K6U7</accession>
<dbReference type="InterPro" id="IPR000706">
    <property type="entry name" value="AGPR_type-1"/>
</dbReference>
<dbReference type="GO" id="GO:0051287">
    <property type="term" value="F:NAD binding"/>
    <property type="evidence" value="ECO:0007669"/>
    <property type="project" value="InterPro"/>
</dbReference>
<dbReference type="GO" id="GO:0070401">
    <property type="term" value="F:NADP+ binding"/>
    <property type="evidence" value="ECO:0007669"/>
    <property type="project" value="InterPro"/>
</dbReference>
<dbReference type="FunFam" id="3.30.360.10:FF:000014">
    <property type="entry name" value="N-acetyl-gamma-glutamyl-phosphate reductase"/>
    <property type="match status" value="1"/>
</dbReference>
<keyword evidence="5 7" id="KW-0560">Oxidoreductase</keyword>
<keyword evidence="3 7" id="KW-0028">Amino-acid biosynthesis</keyword>
<evidence type="ECO:0000256" key="5">
    <source>
        <dbReference type="ARBA" id="ARBA00023002"/>
    </source>
</evidence>
<feature type="domain" description="Semialdehyde dehydrogenase NAD-binding" evidence="9">
    <location>
        <begin position="2"/>
        <end position="141"/>
    </location>
</feature>
<proteinExistence type="inferred from homology"/>
<keyword evidence="4 7" id="KW-0521">NADP</keyword>
<keyword evidence="11" id="KW-1185">Reference proteome</keyword>
<dbReference type="Proteomes" id="UP000294614">
    <property type="component" value="Unassembled WGS sequence"/>
</dbReference>
<evidence type="ECO:0000313" key="11">
    <source>
        <dbReference type="Proteomes" id="UP000294614"/>
    </source>
</evidence>
<dbReference type="GO" id="GO:0006526">
    <property type="term" value="P:L-arginine biosynthetic process"/>
    <property type="evidence" value="ECO:0007669"/>
    <property type="project" value="UniProtKB-UniRule"/>
</dbReference>
<dbReference type="Pfam" id="PF01118">
    <property type="entry name" value="Semialdhyde_dh"/>
    <property type="match status" value="1"/>
</dbReference>
<name>A0A4R1K6U7_9BACT</name>
<evidence type="ECO:0000256" key="4">
    <source>
        <dbReference type="ARBA" id="ARBA00022857"/>
    </source>
</evidence>
<dbReference type="SUPFAM" id="SSF51735">
    <property type="entry name" value="NAD(P)-binding Rossmann-fold domains"/>
    <property type="match status" value="1"/>
</dbReference>